<feature type="binding site" evidence="21">
    <location>
        <position position="160"/>
    </location>
    <ligand>
        <name>Ca(2+)</name>
        <dbReference type="ChEBI" id="CHEBI:29108"/>
        <label>2</label>
    </ligand>
</feature>
<dbReference type="GO" id="GO:0020037">
    <property type="term" value="F:heme binding"/>
    <property type="evidence" value="ECO:0007669"/>
    <property type="project" value="InterPro"/>
</dbReference>
<feature type="binding site" evidence="20">
    <location>
        <position position="80"/>
    </location>
    <ligand>
        <name>substrate</name>
    </ligand>
</feature>
<dbReference type="InterPro" id="IPR051238">
    <property type="entry name" value="GDSL_esterase/lipase"/>
</dbReference>
<organism evidence="24">
    <name type="scientific">Daucus carota subsp. sativus</name>
    <name type="common">Carrot</name>
    <dbReference type="NCBI Taxonomy" id="79200"/>
    <lineage>
        <taxon>Eukaryota</taxon>
        <taxon>Viridiplantae</taxon>
        <taxon>Streptophyta</taxon>
        <taxon>Embryophyta</taxon>
        <taxon>Tracheophyta</taxon>
        <taxon>Spermatophyta</taxon>
        <taxon>Magnoliopsida</taxon>
        <taxon>eudicotyledons</taxon>
        <taxon>Gunneridae</taxon>
        <taxon>Pentapetalae</taxon>
        <taxon>asterids</taxon>
        <taxon>campanulids</taxon>
        <taxon>Apiales</taxon>
        <taxon>Apiaceae</taxon>
        <taxon>Apioideae</taxon>
        <taxon>Scandiceae</taxon>
        <taxon>Daucinae</taxon>
        <taxon>Daucus</taxon>
        <taxon>Daucus sect. Daucus</taxon>
    </lineage>
</organism>
<dbReference type="InterPro" id="IPR002016">
    <property type="entry name" value="Haem_peroxidase"/>
</dbReference>
<evidence type="ECO:0000256" key="12">
    <source>
        <dbReference type="ARBA" id="ARBA00022801"/>
    </source>
</evidence>
<dbReference type="Pfam" id="PF00141">
    <property type="entry name" value="peroxidase"/>
    <property type="match status" value="1"/>
</dbReference>
<evidence type="ECO:0000256" key="3">
    <source>
        <dbReference type="ARBA" id="ARBA00004613"/>
    </source>
</evidence>
<evidence type="ECO:0000256" key="18">
    <source>
        <dbReference type="ARBA" id="ARBA00023157"/>
    </source>
</evidence>
<evidence type="ECO:0000256" key="6">
    <source>
        <dbReference type="ARBA" id="ARBA00012313"/>
    </source>
</evidence>
<protein>
    <recommendedName>
        <fullName evidence="6">peroxidase</fullName>
        <ecNumber evidence="6">1.11.1.7</ecNumber>
    </recommendedName>
</protein>
<dbReference type="GO" id="GO:0016042">
    <property type="term" value="P:lipid catabolic process"/>
    <property type="evidence" value="ECO:0007669"/>
    <property type="project" value="UniProtKB-KW"/>
</dbReference>
<dbReference type="Pfam" id="PF00657">
    <property type="entry name" value="Lipase_GDSL"/>
    <property type="match status" value="1"/>
</dbReference>
<evidence type="ECO:0000256" key="2">
    <source>
        <dbReference type="ARBA" id="ARBA00002322"/>
    </source>
</evidence>
<evidence type="ECO:0000259" key="23">
    <source>
        <dbReference type="PROSITE" id="PS50873"/>
    </source>
</evidence>
<evidence type="ECO:0000256" key="20">
    <source>
        <dbReference type="PIRSR" id="PIRSR600823-2"/>
    </source>
</evidence>
<comment type="cofactor">
    <cofactor evidence="21">
        <name>heme b</name>
        <dbReference type="ChEBI" id="CHEBI:60344"/>
    </cofactor>
    <text evidence="21">Binds 1 heme b (iron(II)-protoporphyrin IX) group per subunit.</text>
</comment>
<dbReference type="AlphaFoldDB" id="A0A162AD41"/>
<dbReference type="PANTHER" id="PTHR45650:SF32">
    <property type="entry name" value="GDSL-LIKE LIPASE_ACYLHYDROLASE"/>
    <property type="match status" value="1"/>
</dbReference>
<proteinExistence type="inferred from homology"/>
<evidence type="ECO:0000256" key="22">
    <source>
        <dbReference type="PIRSR" id="PIRSR600823-5"/>
    </source>
</evidence>
<dbReference type="PANTHER" id="PTHR45650">
    <property type="entry name" value="GDSL-LIKE LIPASE/ACYLHYDROLASE-RELATED"/>
    <property type="match status" value="1"/>
</dbReference>
<sequence length="605" mass="66994">MFRAAEALSMNYYIMRCPMVELIVKDTVNRALQSDPTLAAGLIRMHFHDCFLQAGGPVYDIPKGRKDGRRSKIEDTRNLPPPTFNSSELIRMFGQHGFTTQDMVALSGAHTLGVARCASFKNRLANFDSTHNVDPDIDTQFANTLIRTCKAGDNAEQPFDRSRNTFDNNYFIGLQNKAGVLSSDQTLFSSPQTRGIVNNYAMNEAMFFLDFQQAMVKMSLLDVKEGSKGERKPATEKEGIYTEMLTLLVLIVSSLVIVSGNVETASPQFSAMFAFGDSLTDPGNNNYLTSLAKANYVPYGVDFYQGQPSGRFCNGKTVIDLLGELLGLPLLPAYADPLATGQNILKGVCFASAAAGILDESGQNLGERFSFRLQVQNFESILNQLKNVMDDQELTKYLRSSLAVVILGSNDYLNNYLLPSLYASSYIYNPADYADLLIKHYTRHILALYSLGLRKFFLVGIGQLGCIPNQLATSRPPPGKCVSSVNDMVGQFNIQLRSLIDQLNKSHLDAIFVYGNTYGAFGDILKNPHAYGFTVTDEGCCGIGRNRGQITCLPLTIPCMNRKEHVFWDAFHPTEAVNRILATRAYSGPPDDCYPINVQQMADYR</sequence>
<evidence type="ECO:0000256" key="15">
    <source>
        <dbReference type="ARBA" id="ARBA00023002"/>
    </source>
</evidence>
<feature type="binding site" evidence="21">
    <location>
        <position position="167"/>
    </location>
    <ligand>
        <name>Ca(2+)</name>
        <dbReference type="ChEBI" id="CHEBI:29108"/>
        <label>2</label>
    </ligand>
</feature>
<comment type="similarity">
    <text evidence="4">Belongs to the peroxidase family. Ascorbate peroxidase subfamily.</text>
</comment>
<dbReference type="GO" id="GO:0140825">
    <property type="term" value="F:lactoperoxidase activity"/>
    <property type="evidence" value="ECO:0007669"/>
    <property type="project" value="UniProtKB-EC"/>
</dbReference>
<dbReference type="InterPro" id="IPR000823">
    <property type="entry name" value="Peroxidase_pln"/>
</dbReference>
<evidence type="ECO:0000256" key="5">
    <source>
        <dbReference type="ARBA" id="ARBA00008668"/>
    </source>
</evidence>
<keyword evidence="17" id="KW-0443">Lipid metabolism</keyword>
<keyword evidence="16 21" id="KW-0408">Iron</keyword>
<dbReference type="PROSITE" id="PS50873">
    <property type="entry name" value="PEROXIDASE_4"/>
    <property type="match status" value="1"/>
</dbReference>
<dbReference type="EMBL" id="LNRQ01000004">
    <property type="protein sequence ID" value="KZM99452.1"/>
    <property type="molecule type" value="Genomic_DNA"/>
</dbReference>
<evidence type="ECO:0000256" key="11">
    <source>
        <dbReference type="ARBA" id="ARBA00022729"/>
    </source>
</evidence>
<evidence type="ECO:0000313" key="24">
    <source>
        <dbReference type="EMBL" id="KZM99452.1"/>
    </source>
</evidence>
<evidence type="ECO:0000256" key="16">
    <source>
        <dbReference type="ARBA" id="ARBA00023004"/>
    </source>
</evidence>
<dbReference type="InterPro" id="IPR033905">
    <property type="entry name" value="Secretory_peroxidase"/>
</dbReference>
<keyword evidence="14" id="KW-0442">Lipid degradation</keyword>
<keyword evidence="7" id="KW-0964">Secreted</keyword>
<dbReference type="InterPro" id="IPR019793">
    <property type="entry name" value="Peroxidases_heam-ligand_BS"/>
</dbReference>
<keyword evidence="11" id="KW-0732">Signal</keyword>
<feature type="binding site" description="axial binding residue" evidence="21">
    <location>
        <position position="110"/>
    </location>
    <ligand>
        <name>heme b</name>
        <dbReference type="ChEBI" id="CHEBI:60344"/>
    </ligand>
    <ligandPart>
        <name>Fe</name>
        <dbReference type="ChEBI" id="CHEBI:18248"/>
    </ligandPart>
</feature>
<keyword evidence="12" id="KW-0378">Hydrolase</keyword>
<reference evidence="24" key="1">
    <citation type="journal article" date="2016" name="Nat. Genet.">
        <title>A high-quality carrot genome assembly provides new insights into carotenoid accumulation and asterid genome evolution.</title>
        <authorList>
            <person name="Iorizzo M."/>
            <person name="Ellison S."/>
            <person name="Senalik D."/>
            <person name="Zeng P."/>
            <person name="Satapoomin P."/>
            <person name="Huang J."/>
            <person name="Bowman M."/>
            <person name="Iovene M."/>
            <person name="Sanseverino W."/>
            <person name="Cavagnaro P."/>
            <person name="Yildiz M."/>
            <person name="Macko-Podgorni A."/>
            <person name="Moranska E."/>
            <person name="Grzebelus E."/>
            <person name="Grzebelus D."/>
            <person name="Ashrafi H."/>
            <person name="Zheng Z."/>
            <person name="Cheng S."/>
            <person name="Spooner D."/>
            <person name="Van Deynze A."/>
            <person name="Simon P."/>
        </authorList>
    </citation>
    <scope>NUCLEOTIDE SEQUENCE [LARGE SCALE GENOMIC DNA]</scope>
    <source>
        <tissue evidence="24">Leaf</tissue>
    </source>
</reference>
<dbReference type="EC" id="1.11.1.7" evidence="6"/>
<dbReference type="SUPFAM" id="SSF48113">
    <property type="entry name" value="Heme-dependent peroxidases"/>
    <property type="match status" value="1"/>
</dbReference>
<dbReference type="Gramene" id="KZM99452">
    <property type="protein sequence ID" value="KZM99452"/>
    <property type="gene ID" value="DCAR_013186"/>
</dbReference>
<comment type="caution">
    <text evidence="24">The sequence shown here is derived from an EMBL/GenBank/DDBJ whole genome shotgun (WGS) entry which is preliminary data.</text>
</comment>
<evidence type="ECO:0000256" key="4">
    <source>
        <dbReference type="ARBA" id="ARBA00006873"/>
    </source>
</evidence>
<evidence type="ECO:0000256" key="1">
    <source>
        <dbReference type="ARBA" id="ARBA00000189"/>
    </source>
</evidence>
<comment type="cofactor">
    <cofactor evidence="21">
        <name>Ca(2+)</name>
        <dbReference type="ChEBI" id="CHEBI:29108"/>
    </cofactor>
    <text evidence="21">Binds 2 calcium ions per subunit.</text>
</comment>
<evidence type="ECO:0000256" key="19">
    <source>
        <dbReference type="ARBA" id="ARBA00023180"/>
    </source>
</evidence>
<dbReference type="STRING" id="79200.A0A162AD41"/>
<evidence type="ECO:0000256" key="14">
    <source>
        <dbReference type="ARBA" id="ARBA00022963"/>
    </source>
</evidence>
<dbReference type="InterPro" id="IPR019794">
    <property type="entry name" value="Peroxidases_AS"/>
</dbReference>
<comment type="catalytic activity">
    <reaction evidence="1">
        <text>2 a phenolic donor + H2O2 = 2 a phenolic radical donor + 2 H2O</text>
        <dbReference type="Rhea" id="RHEA:56136"/>
        <dbReference type="ChEBI" id="CHEBI:15377"/>
        <dbReference type="ChEBI" id="CHEBI:16240"/>
        <dbReference type="ChEBI" id="CHEBI:139520"/>
        <dbReference type="ChEBI" id="CHEBI:139521"/>
        <dbReference type="EC" id="1.11.1.7"/>
    </reaction>
</comment>
<feature type="binding site" evidence="21">
    <location>
        <position position="111"/>
    </location>
    <ligand>
        <name>Ca(2+)</name>
        <dbReference type="ChEBI" id="CHEBI:29108"/>
        <label>2</label>
    </ligand>
</feature>
<dbReference type="Gene3D" id="1.10.520.10">
    <property type="match status" value="2"/>
</dbReference>
<evidence type="ECO:0000256" key="21">
    <source>
        <dbReference type="PIRSR" id="PIRSR600823-3"/>
    </source>
</evidence>
<dbReference type="InterPro" id="IPR035669">
    <property type="entry name" value="SGNH_plant_lipase-like"/>
</dbReference>
<dbReference type="InterPro" id="IPR036514">
    <property type="entry name" value="SGNH_hydro_sf"/>
</dbReference>
<name>A0A162AD41_DAUCS</name>
<keyword evidence="10 21" id="KW-0479">Metal-binding</keyword>
<dbReference type="GO" id="GO:0005576">
    <property type="term" value="C:extracellular region"/>
    <property type="evidence" value="ECO:0007669"/>
    <property type="project" value="UniProtKB-SubCell"/>
</dbReference>
<comment type="function">
    <text evidence="2">Removal of H(2)O(2), oxidation of toxic reductants, biosynthesis and degradation of lignin, suberization, auxin catabolism, response to environmental stresses such as wounding, pathogen attack and oxidative stress. These functions might be dependent on each isozyme/isoform in each plant tissue.</text>
</comment>
<keyword evidence="18 22" id="KW-1015">Disulfide bond</keyword>
<dbReference type="PROSITE" id="PS00435">
    <property type="entry name" value="PEROXIDASE_1"/>
    <property type="match status" value="1"/>
</dbReference>
<evidence type="ECO:0000256" key="7">
    <source>
        <dbReference type="ARBA" id="ARBA00022525"/>
    </source>
</evidence>
<keyword evidence="15" id="KW-0560">Oxidoreductase</keyword>
<dbReference type="GO" id="GO:0046872">
    <property type="term" value="F:metal ion binding"/>
    <property type="evidence" value="ECO:0007669"/>
    <property type="project" value="UniProtKB-KW"/>
</dbReference>
<dbReference type="Gene3D" id="1.10.420.10">
    <property type="entry name" value="Peroxidase, domain 2"/>
    <property type="match status" value="1"/>
</dbReference>
<dbReference type="GO" id="GO:0016788">
    <property type="term" value="F:hydrolase activity, acting on ester bonds"/>
    <property type="evidence" value="ECO:0007669"/>
    <property type="project" value="InterPro"/>
</dbReference>
<dbReference type="PRINTS" id="PR00461">
    <property type="entry name" value="PLPEROXIDASE"/>
</dbReference>
<dbReference type="InterPro" id="IPR010255">
    <property type="entry name" value="Haem_peroxidase_sf"/>
</dbReference>
<keyword evidence="19" id="KW-0325">Glycoprotein</keyword>
<keyword evidence="9" id="KW-0349">Heme</keyword>
<dbReference type="SUPFAM" id="SSF52266">
    <property type="entry name" value="SGNH hydrolase"/>
    <property type="match status" value="1"/>
</dbReference>
<evidence type="ECO:0000256" key="9">
    <source>
        <dbReference type="ARBA" id="ARBA00022617"/>
    </source>
</evidence>
<dbReference type="InterPro" id="IPR001087">
    <property type="entry name" value="GDSL"/>
</dbReference>
<dbReference type="FunFam" id="1.10.420.10:FF:000006">
    <property type="entry name" value="Peroxidase"/>
    <property type="match status" value="1"/>
</dbReference>
<dbReference type="PROSITE" id="PS00436">
    <property type="entry name" value="PEROXIDASE_2"/>
    <property type="match status" value="1"/>
</dbReference>
<comment type="subcellular location">
    <subcellularLocation>
        <location evidence="3">Secreted</location>
    </subcellularLocation>
</comment>
<dbReference type="PRINTS" id="PR00458">
    <property type="entry name" value="PEROXIDASE"/>
</dbReference>
<evidence type="ECO:0000256" key="8">
    <source>
        <dbReference type="ARBA" id="ARBA00022559"/>
    </source>
</evidence>
<dbReference type="GO" id="GO:0006979">
    <property type="term" value="P:response to oxidative stress"/>
    <property type="evidence" value="ECO:0007669"/>
    <property type="project" value="InterPro"/>
</dbReference>
<dbReference type="CDD" id="cd00693">
    <property type="entry name" value="secretory_peroxidase"/>
    <property type="match status" value="1"/>
</dbReference>
<gene>
    <name evidence="24" type="ORF">DCAR_013186</name>
</gene>
<keyword evidence="8" id="KW-0575">Peroxidase</keyword>
<comment type="similarity">
    <text evidence="5">Belongs to the 'GDSL' lipolytic enzyme family.</text>
</comment>
<feature type="disulfide bond" evidence="22">
    <location>
        <begin position="117"/>
        <end position="149"/>
    </location>
</feature>
<keyword evidence="13 21" id="KW-0106">Calcium</keyword>
<accession>A0A162AD41</accession>
<evidence type="ECO:0000256" key="10">
    <source>
        <dbReference type="ARBA" id="ARBA00022723"/>
    </source>
</evidence>
<dbReference type="CDD" id="cd01837">
    <property type="entry name" value="SGNH_plant_lipase_like"/>
    <property type="match status" value="1"/>
</dbReference>
<dbReference type="GO" id="GO:0042744">
    <property type="term" value="P:hydrogen peroxide catabolic process"/>
    <property type="evidence" value="ECO:0007669"/>
    <property type="project" value="InterPro"/>
</dbReference>
<evidence type="ECO:0000256" key="17">
    <source>
        <dbReference type="ARBA" id="ARBA00023098"/>
    </source>
</evidence>
<evidence type="ECO:0000256" key="13">
    <source>
        <dbReference type="ARBA" id="ARBA00022837"/>
    </source>
</evidence>
<feature type="domain" description="Plant heme peroxidase family profile" evidence="23">
    <location>
        <begin position="40"/>
        <end position="232"/>
    </location>
</feature>
<dbReference type="Gene3D" id="3.40.50.1110">
    <property type="entry name" value="SGNH hydrolase"/>
    <property type="match status" value="1"/>
</dbReference>